<dbReference type="AlphaFoldDB" id="A0A914VWH2"/>
<accession>A0A914VWH2</accession>
<organism evidence="2 3">
    <name type="scientific">Plectus sambesii</name>
    <dbReference type="NCBI Taxonomy" id="2011161"/>
    <lineage>
        <taxon>Eukaryota</taxon>
        <taxon>Metazoa</taxon>
        <taxon>Ecdysozoa</taxon>
        <taxon>Nematoda</taxon>
        <taxon>Chromadorea</taxon>
        <taxon>Plectida</taxon>
        <taxon>Plectina</taxon>
        <taxon>Plectoidea</taxon>
        <taxon>Plectidae</taxon>
        <taxon>Plectus</taxon>
    </lineage>
</organism>
<dbReference type="WBParaSite" id="PSAMB.scaffold2531size22705.g18111.t1">
    <property type="protein sequence ID" value="PSAMB.scaffold2531size22705.g18111.t1"/>
    <property type="gene ID" value="PSAMB.scaffold2531size22705.g18111"/>
</dbReference>
<feature type="region of interest" description="Disordered" evidence="1">
    <location>
        <begin position="121"/>
        <end position="179"/>
    </location>
</feature>
<sequence>MKRTTPARKRCKDDTELVADGTSRRALCMTRSESGLRPPATALFRHGRLKTAVNDDDQVGNSAARRRRTSVGTVALNVVAVVEPGDPDRVSTDWLAAARRKALRPFHGEFANAIIDSAGIGQARADKRSSNDFRRERSARPPTAARFSAYRPCRSPHSSSTAARLHSRPPLSTGAAAAGPAVSPSWAVAPLSTAVATSARRRRRPPANQTGQLSKKDSIKISSTNSSALVVGRRWNVVGASSAHKRFESISVVDVVPGIRHVLTTPESVPDRRTEACEASEMAAIGLVIHDVRNWSASNDC</sequence>
<evidence type="ECO:0000313" key="3">
    <source>
        <dbReference type="WBParaSite" id="PSAMB.scaffold2531size22705.g18111.t1"/>
    </source>
</evidence>
<keyword evidence="2" id="KW-1185">Reference proteome</keyword>
<reference evidence="3" key="1">
    <citation type="submission" date="2022-11" db="UniProtKB">
        <authorList>
            <consortium name="WormBaseParasite"/>
        </authorList>
    </citation>
    <scope>IDENTIFICATION</scope>
</reference>
<evidence type="ECO:0000256" key="1">
    <source>
        <dbReference type="SAM" id="MobiDB-lite"/>
    </source>
</evidence>
<proteinExistence type="predicted"/>
<feature type="region of interest" description="Disordered" evidence="1">
    <location>
        <begin position="195"/>
        <end position="219"/>
    </location>
</feature>
<feature type="compositionally biased region" description="Basic and acidic residues" evidence="1">
    <location>
        <begin position="124"/>
        <end position="139"/>
    </location>
</feature>
<protein>
    <submittedName>
        <fullName evidence="3">Uncharacterized protein</fullName>
    </submittedName>
</protein>
<dbReference type="Proteomes" id="UP000887566">
    <property type="component" value="Unplaced"/>
</dbReference>
<name>A0A914VWH2_9BILA</name>
<evidence type="ECO:0000313" key="2">
    <source>
        <dbReference type="Proteomes" id="UP000887566"/>
    </source>
</evidence>
<feature type="compositionally biased region" description="Low complexity" evidence="1">
    <location>
        <begin position="169"/>
        <end position="179"/>
    </location>
</feature>